<keyword evidence="2" id="KW-1185">Reference proteome</keyword>
<keyword evidence="1" id="KW-0378">Hydrolase</keyword>
<keyword evidence="1" id="KW-0645">Protease</keyword>
<dbReference type="RefSeq" id="WP_219906014.1">
    <property type="nucleotide sequence ID" value="NZ_PYGD01000010.1"/>
</dbReference>
<sequence length="860" mass="98699">MKNTRRSPALPFMIRLLSRIFLLLILLSAPGVLFAGLLIVKGRVTDAQTGEALSYASISFQGTDKGGTTNDNGYFELSTDANQVKLHITLLGYKTAIKTVSGRGQHTVDVKLEAENSTLQEVEVKSGKEPRYRNKNNPAVELIRQVIDHKDENKPGHYDYMEYRQYEKLQIALSNSVEKMKNTKLLRKYQFMLNQSDSTKIAGKALFPVFLEEKLTDNYFRRSPEKSITVVQADKKTKIDKFVDNDGLADYLDNVYQDVDIYKNNIAFVRQQFLSPVAEGAPTFYKYFITDTLKDVSPWRVRMMFAPRNKADMLFKGSMDITLDGHYAITAVELSVSKDINLNWVRDLQVSQQFEPSADGRFYKSKSTVRMDMGIFKGSGGVTGERTVIVSNFVSGKPQPESFYQGAAERVATGADNRQDAYWEANRLDSLTVAERKVYGNIDSLQKMRSFRRTVDIATMLLSGYKSLGPIEIGPLNTFYSFNPVEGFRPRIGGRTTDEFSKRIFFDGHIAYGLRDKRFKYALGATVSLTNRSIYEFPVKSLSVSYSEETQIPGQQLAFLEEDNFLLSFKRGVNNKWLYNKIFQVEFLNEMKNNLTLKTGFRRWEQEPGGGLRYLCRTANGERVIRNITTSELTAELRWAPHEQFYQGKKYRRPIPNAYPIFTFRTTIGIKGLMGGEYNYQQFTLNAYKRFYLSQLGFTDVVVEGGYTRGKLPFPLLTIHRANQTYAYQLESYNLMNFMEFISDHYASINLDHSLNGFLFNKIPLVKKLQLREALSFKMLFGGVRDENMPRNYNDIEFPRDVMQPRSFSHTLSQGPYMEGSIGIANIFKLLRIDVVKRFNYLDHPHVSSWGIRGRIKFTF</sequence>
<dbReference type="AlphaFoldDB" id="A0A2P8CXR6"/>
<keyword evidence="1" id="KW-0121">Carboxypeptidase</keyword>
<proteinExistence type="predicted"/>
<name>A0A2P8CXR6_9BACT</name>
<dbReference type="Pfam" id="PF18939">
    <property type="entry name" value="DUF5686"/>
    <property type="match status" value="1"/>
</dbReference>
<evidence type="ECO:0000313" key="1">
    <source>
        <dbReference type="EMBL" id="PSK89750.1"/>
    </source>
</evidence>
<dbReference type="Pfam" id="PF13715">
    <property type="entry name" value="CarbopepD_reg_2"/>
    <property type="match status" value="1"/>
</dbReference>
<protein>
    <submittedName>
        <fullName evidence="1">Carboxypeptidase-like protein</fullName>
    </submittedName>
</protein>
<organism evidence="1 2">
    <name type="scientific">Taibaiella chishuiensis</name>
    <dbReference type="NCBI Taxonomy" id="1434707"/>
    <lineage>
        <taxon>Bacteria</taxon>
        <taxon>Pseudomonadati</taxon>
        <taxon>Bacteroidota</taxon>
        <taxon>Chitinophagia</taxon>
        <taxon>Chitinophagales</taxon>
        <taxon>Chitinophagaceae</taxon>
        <taxon>Taibaiella</taxon>
    </lineage>
</organism>
<dbReference type="EMBL" id="PYGD01000010">
    <property type="protein sequence ID" value="PSK89750.1"/>
    <property type="molecule type" value="Genomic_DNA"/>
</dbReference>
<reference evidence="1 2" key="1">
    <citation type="submission" date="2018-03" db="EMBL/GenBank/DDBJ databases">
        <title>Genomic Encyclopedia of Type Strains, Phase III (KMG-III): the genomes of soil and plant-associated and newly described type strains.</title>
        <authorList>
            <person name="Whitman W."/>
        </authorList>
    </citation>
    <scope>NUCLEOTIDE SEQUENCE [LARGE SCALE GENOMIC DNA]</scope>
    <source>
        <strain evidence="1 2">CGMCC 1.12700</strain>
    </source>
</reference>
<dbReference type="SUPFAM" id="SSF49464">
    <property type="entry name" value="Carboxypeptidase regulatory domain-like"/>
    <property type="match status" value="1"/>
</dbReference>
<dbReference type="GO" id="GO:0004180">
    <property type="term" value="F:carboxypeptidase activity"/>
    <property type="evidence" value="ECO:0007669"/>
    <property type="project" value="UniProtKB-KW"/>
</dbReference>
<gene>
    <name evidence="1" type="ORF">B0I18_11049</name>
</gene>
<evidence type="ECO:0000313" key="2">
    <source>
        <dbReference type="Proteomes" id="UP000240572"/>
    </source>
</evidence>
<accession>A0A2P8CXR6</accession>
<dbReference type="InterPro" id="IPR008969">
    <property type="entry name" value="CarboxyPept-like_regulatory"/>
</dbReference>
<dbReference type="InterPro" id="IPR043741">
    <property type="entry name" value="DUF5686"/>
</dbReference>
<dbReference type="Proteomes" id="UP000240572">
    <property type="component" value="Unassembled WGS sequence"/>
</dbReference>
<comment type="caution">
    <text evidence="1">The sequence shown here is derived from an EMBL/GenBank/DDBJ whole genome shotgun (WGS) entry which is preliminary data.</text>
</comment>
<dbReference type="Gene3D" id="2.60.40.1120">
    <property type="entry name" value="Carboxypeptidase-like, regulatory domain"/>
    <property type="match status" value="1"/>
</dbReference>